<dbReference type="EMBL" id="VZZJ01000024">
    <property type="protein sequence ID" value="KAB1070774.1"/>
    <property type="molecule type" value="Genomic_DNA"/>
</dbReference>
<dbReference type="PANTHER" id="PTHR12526">
    <property type="entry name" value="GLYCOSYLTRANSFERASE"/>
    <property type="match status" value="1"/>
</dbReference>
<proteinExistence type="predicted"/>
<dbReference type="Proteomes" id="UP000441523">
    <property type="component" value="Unassembled WGS sequence"/>
</dbReference>
<organism evidence="2 3">
    <name type="scientific">Methylobacterium planeticum</name>
    <dbReference type="NCBI Taxonomy" id="2615211"/>
    <lineage>
        <taxon>Bacteria</taxon>
        <taxon>Pseudomonadati</taxon>
        <taxon>Pseudomonadota</taxon>
        <taxon>Alphaproteobacteria</taxon>
        <taxon>Hyphomicrobiales</taxon>
        <taxon>Methylobacteriaceae</taxon>
        <taxon>Methylobacterium</taxon>
    </lineage>
</organism>
<protein>
    <submittedName>
        <fullName evidence="2">Glycosyltransferase family 4 protein</fullName>
    </submittedName>
</protein>
<gene>
    <name evidence="2" type="ORF">F6X51_21620</name>
</gene>
<keyword evidence="3" id="KW-1185">Reference proteome</keyword>
<dbReference type="CDD" id="cd03808">
    <property type="entry name" value="GT4_CapM-like"/>
    <property type="match status" value="1"/>
</dbReference>
<dbReference type="GO" id="GO:0016757">
    <property type="term" value="F:glycosyltransferase activity"/>
    <property type="evidence" value="ECO:0007669"/>
    <property type="project" value="TreeGrafter"/>
</dbReference>
<dbReference type="Gene3D" id="3.40.50.2000">
    <property type="entry name" value="Glycogen Phosphorylase B"/>
    <property type="match status" value="2"/>
</dbReference>
<sequence length="439" mass="48188">METAAFFGKLRLLPSVSDERSAPRGPVRWNMSLRPKPRLLCIGGDDHQLRIPFLLGLRNAGFDPIAAGSCDPAPFDAAGIPYCRYLFRRTLSPLDDLRAIQALVQIMRDVRPDLVQTFDTKPNLLAALAKRWVDGIRLVRTINGMGWIFSANSLSARLLRPVYRSLQRIVKPQTDLIVFQNSADQDYFVRHRMVRQQAARIIGGSGVDVACFEEARRQSPAPEAIRAALGLPTARLVITVTRMTRMKGIATLLAAADLVHKVREDVHFLLIGPLEETGRFAIPRDEIAGHAPYVTWLGQRDDIPALLGAADLFVLPTEFREGLPRVLLEAALAGLPIITTAMPGCAAVVQPHFNGLLIPPRDPGFLAAQILTLLDDVDLARTMGRRGAELVRREFSLAGTTEAYIRLYRDLISEVPAAAQDAARAGIGSGLAAPRVDRV</sequence>
<accession>A0A6N6MLY5</accession>
<keyword evidence="2" id="KW-0808">Transferase</keyword>
<dbReference type="InterPro" id="IPR028098">
    <property type="entry name" value="Glyco_trans_4-like_N"/>
</dbReference>
<dbReference type="Pfam" id="PF13692">
    <property type="entry name" value="Glyco_trans_1_4"/>
    <property type="match status" value="1"/>
</dbReference>
<dbReference type="PANTHER" id="PTHR12526:SF638">
    <property type="entry name" value="SPORE COAT PROTEIN SA"/>
    <property type="match status" value="1"/>
</dbReference>
<dbReference type="Pfam" id="PF13439">
    <property type="entry name" value="Glyco_transf_4"/>
    <property type="match status" value="1"/>
</dbReference>
<feature type="domain" description="Glycosyltransferase subfamily 4-like N-terminal" evidence="1">
    <location>
        <begin position="56"/>
        <end position="202"/>
    </location>
</feature>
<evidence type="ECO:0000313" key="3">
    <source>
        <dbReference type="Proteomes" id="UP000441523"/>
    </source>
</evidence>
<evidence type="ECO:0000313" key="2">
    <source>
        <dbReference type="EMBL" id="KAB1070774.1"/>
    </source>
</evidence>
<comment type="caution">
    <text evidence="2">The sequence shown here is derived from an EMBL/GenBank/DDBJ whole genome shotgun (WGS) entry which is preliminary data.</text>
</comment>
<dbReference type="SUPFAM" id="SSF53756">
    <property type="entry name" value="UDP-Glycosyltransferase/glycogen phosphorylase"/>
    <property type="match status" value="1"/>
</dbReference>
<name>A0A6N6MLY5_9HYPH</name>
<evidence type="ECO:0000259" key="1">
    <source>
        <dbReference type="Pfam" id="PF13439"/>
    </source>
</evidence>
<reference evidence="2 3" key="1">
    <citation type="submission" date="2019-09" db="EMBL/GenBank/DDBJ databases">
        <title>YIM 132548 draft genome.</title>
        <authorList>
            <person name="Jiang L."/>
        </authorList>
    </citation>
    <scope>NUCLEOTIDE SEQUENCE [LARGE SCALE GENOMIC DNA]</scope>
    <source>
        <strain evidence="2 3">YIM 132548</strain>
    </source>
</reference>
<dbReference type="AlphaFoldDB" id="A0A6N6MLY5"/>